<dbReference type="EMBL" id="KY296096">
    <property type="protein sequence ID" value="ASD54115.1"/>
    <property type="molecule type" value="Genomic_DNA"/>
</dbReference>
<dbReference type="AlphaFoldDB" id="A0A218MAY2"/>
<keyword evidence="1" id="KW-0812">Transmembrane</keyword>
<feature type="transmembrane region" description="Helical" evidence="1">
    <location>
        <begin position="20"/>
        <end position="40"/>
    </location>
</feature>
<accession>A0A218MAY2</accession>
<proteinExistence type="predicted"/>
<geneLocation type="plasmid" evidence="2">
    <name>p14057B</name>
</geneLocation>
<organism evidence="2">
    <name type="scientific">Pseudomonas aeruginosa</name>
    <dbReference type="NCBI Taxonomy" id="287"/>
    <lineage>
        <taxon>Bacteria</taxon>
        <taxon>Pseudomonadati</taxon>
        <taxon>Pseudomonadota</taxon>
        <taxon>Gammaproteobacteria</taxon>
        <taxon>Pseudomonadales</taxon>
        <taxon>Pseudomonadaceae</taxon>
        <taxon>Pseudomonas</taxon>
    </lineage>
</organism>
<feature type="transmembrane region" description="Helical" evidence="1">
    <location>
        <begin position="52"/>
        <end position="77"/>
    </location>
</feature>
<dbReference type="Pfam" id="PF05857">
    <property type="entry name" value="TraX"/>
    <property type="match status" value="1"/>
</dbReference>
<evidence type="ECO:0008006" key="3">
    <source>
        <dbReference type="Google" id="ProtNLM"/>
    </source>
</evidence>
<keyword evidence="1" id="KW-1133">Transmembrane helix</keyword>
<name>A0A218MAY2_PSEAI</name>
<reference evidence="2" key="1">
    <citation type="journal article" date="2018" name="Virulence">
        <title>Coexistence of two novel resistance plasmids, blaKPC-2-carrying p14057A and tetA(A) -carrying p14057B, in Pseudomonas aeruginosa.</title>
        <authorList>
            <person name="Shi L."/>
            <person name="Liang Q."/>
            <person name="Feng J."/>
            <person name="Zhan Z."/>
            <person name="Zhao Y."/>
            <person name="Yang W."/>
            <person name="Yang H."/>
            <person name="Chen Y."/>
            <person name="Huang M."/>
            <person name="Tong Y."/>
            <person name="Li X."/>
            <person name="Yin Z."/>
            <person name="Wang J."/>
            <person name="Zhou D."/>
        </authorList>
    </citation>
    <scope>NUCLEOTIDE SEQUENCE</scope>
    <source>
        <plasmid evidence="2">p14057B</plasmid>
    </source>
</reference>
<dbReference type="InterPro" id="IPR008875">
    <property type="entry name" value="TraX"/>
</dbReference>
<keyword evidence="2" id="KW-0614">Plasmid</keyword>
<feature type="transmembrane region" description="Helical" evidence="1">
    <location>
        <begin position="89"/>
        <end position="116"/>
    </location>
</feature>
<keyword evidence="1" id="KW-0472">Membrane</keyword>
<evidence type="ECO:0000313" key="2">
    <source>
        <dbReference type="EMBL" id="ASD54115.1"/>
    </source>
</evidence>
<sequence length="148" mass="15475">MILAGIVSQWPFYELTGRESGNIMLTLTCALGVMTGVRMPGLAGTALAVSSIAVPLLVPLEYGLLGVLLPASFLLALTSSNRATWAVPIALAGLCQGGWLNLGLAAASALAVLVFLSRSWAVPALPRVGRWAYAYYPAHMAALAWIAH</sequence>
<evidence type="ECO:0000256" key="1">
    <source>
        <dbReference type="SAM" id="Phobius"/>
    </source>
</evidence>
<protein>
    <recommendedName>
        <fullName evidence="3">Conjugal transfer protein TraX</fullName>
    </recommendedName>
</protein>